<evidence type="ECO:0000313" key="9">
    <source>
        <dbReference type="EMBL" id="CAH3043917.1"/>
    </source>
</evidence>
<evidence type="ECO:0000256" key="3">
    <source>
        <dbReference type="ARBA" id="ARBA00022618"/>
    </source>
</evidence>
<dbReference type="InterPro" id="IPR004939">
    <property type="entry name" value="APC_su10/DOC_dom"/>
</dbReference>
<dbReference type="SUPFAM" id="SSF49785">
    <property type="entry name" value="Galactose-binding domain-like"/>
    <property type="match status" value="1"/>
</dbReference>
<dbReference type="PANTHER" id="PTHR12936:SF0">
    <property type="entry name" value="ANAPHASE-PROMOTING COMPLEX SUBUNIT 10"/>
    <property type="match status" value="1"/>
</dbReference>
<feature type="domain" description="DOC" evidence="8">
    <location>
        <begin position="11"/>
        <end position="194"/>
    </location>
</feature>
<dbReference type="InterPro" id="IPR016901">
    <property type="entry name" value="APC10/Doc1"/>
</dbReference>
<dbReference type="InterPro" id="IPR008979">
    <property type="entry name" value="Galactose-bd-like_sf"/>
</dbReference>
<evidence type="ECO:0000259" key="8">
    <source>
        <dbReference type="PROSITE" id="PS51284"/>
    </source>
</evidence>
<dbReference type="EMBL" id="CALNXI010000752">
    <property type="protein sequence ID" value="CAH3043917.1"/>
    <property type="molecule type" value="Genomic_DNA"/>
</dbReference>
<dbReference type="SMART" id="SM01337">
    <property type="entry name" value="APC10"/>
    <property type="match status" value="1"/>
</dbReference>
<dbReference type="PROSITE" id="PS51284">
    <property type="entry name" value="DOC"/>
    <property type="match status" value="1"/>
</dbReference>
<sequence length="194" mass="21866">MLTDSAKFKMAVRAEDLSNAEQQIDGISGEKYREIGDQAVWSLSSCKPGFGVEQLRDGNLETYWQSDGPQPHLVSIQFRRKTAIQNLCLYADYKADESYTPSKISIRAGNHFHDLHQIELIELEEPSGWLTVSLSDGDKPLRTYMLQIAVLANHQNGRDTHMRQIKIHAPLADSGAYKMPTFTSVECAMYSTIK</sequence>
<gene>
    <name evidence="9" type="ORF">PEVE_00040739</name>
</gene>
<comment type="caution">
    <text evidence="9">The sequence shown here is derived from an EMBL/GenBank/DDBJ whole genome shotgun (WGS) entry which is preliminary data.</text>
</comment>
<reference evidence="9 10" key="1">
    <citation type="submission" date="2022-05" db="EMBL/GenBank/DDBJ databases">
        <authorList>
            <consortium name="Genoscope - CEA"/>
            <person name="William W."/>
        </authorList>
    </citation>
    <scope>NUCLEOTIDE SEQUENCE [LARGE SCALE GENOMIC DNA]</scope>
</reference>
<comment type="similarity">
    <text evidence="1 7">Belongs to the APC10 family.</text>
</comment>
<evidence type="ECO:0000256" key="7">
    <source>
        <dbReference type="PIRNR" id="PIRNR028841"/>
    </source>
</evidence>
<evidence type="ECO:0000256" key="4">
    <source>
        <dbReference type="ARBA" id="ARBA00022776"/>
    </source>
</evidence>
<evidence type="ECO:0000256" key="2">
    <source>
        <dbReference type="ARBA" id="ARBA00013927"/>
    </source>
</evidence>
<evidence type="ECO:0000256" key="5">
    <source>
        <dbReference type="ARBA" id="ARBA00022786"/>
    </source>
</evidence>
<evidence type="ECO:0000313" key="10">
    <source>
        <dbReference type="Proteomes" id="UP001159427"/>
    </source>
</evidence>
<comment type="function">
    <text evidence="7">Component of the anaphase promoting complex/cyclosome (APC/C), a cell cycle-regulated E3 ubiquitin-protein ligase complex that controls progression through mitosis and the G1 phase of the cell cycle.</text>
</comment>
<organism evidence="9 10">
    <name type="scientific">Porites evermanni</name>
    <dbReference type="NCBI Taxonomy" id="104178"/>
    <lineage>
        <taxon>Eukaryota</taxon>
        <taxon>Metazoa</taxon>
        <taxon>Cnidaria</taxon>
        <taxon>Anthozoa</taxon>
        <taxon>Hexacorallia</taxon>
        <taxon>Scleractinia</taxon>
        <taxon>Fungiina</taxon>
        <taxon>Poritidae</taxon>
        <taxon>Porites</taxon>
    </lineage>
</organism>
<keyword evidence="4 7" id="KW-0498">Mitosis</keyword>
<keyword evidence="6 7" id="KW-0131">Cell cycle</keyword>
<keyword evidence="3 7" id="KW-0132">Cell division</keyword>
<name>A0ABN8NA24_9CNID</name>
<proteinExistence type="inferred from homology"/>
<dbReference type="Proteomes" id="UP001159427">
    <property type="component" value="Unassembled WGS sequence"/>
</dbReference>
<keyword evidence="5 7" id="KW-0833">Ubl conjugation pathway</keyword>
<protein>
    <recommendedName>
        <fullName evidence="2 7">Anaphase-promoting complex subunit 10</fullName>
    </recommendedName>
</protein>
<dbReference type="Pfam" id="PF03256">
    <property type="entry name" value="ANAPC10"/>
    <property type="match status" value="1"/>
</dbReference>
<dbReference type="PANTHER" id="PTHR12936">
    <property type="entry name" value="ANAPHASE-PROMOTING COMPLEX 10"/>
    <property type="match status" value="1"/>
</dbReference>
<evidence type="ECO:0000256" key="6">
    <source>
        <dbReference type="ARBA" id="ARBA00023306"/>
    </source>
</evidence>
<dbReference type="PIRSF" id="PIRSF028841">
    <property type="entry name" value="APC10_sub"/>
    <property type="match status" value="1"/>
</dbReference>
<evidence type="ECO:0000256" key="1">
    <source>
        <dbReference type="ARBA" id="ARBA00006762"/>
    </source>
</evidence>
<keyword evidence="10" id="KW-1185">Reference proteome</keyword>
<dbReference type="Gene3D" id="2.60.120.260">
    <property type="entry name" value="Galactose-binding domain-like"/>
    <property type="match status" value="1"/>
</dbReference>
<dbReference type="CDD" id="cd08366">
    <property type="entry name" value="APC10"/>
    <property type="match status" value="1"/>
</dbReference>
<accession>A0ABN8NA24</accession>